<dbReference type="Gene3D" id="3.40.50.1170">
    <property type="entry name" value="L-asparaginase, N-terminal domain"/>
    <property type="match status" value="1"/>
</dbReference>
<evidence type="ECO:0000256" key="4">
    <source>
        <dbReference type="PROSITE-ProRule" id="PRU10099"/>
    </source>
</evidence>
<reference evidence="8 9" key="1">
    <citation type="submission" date="2020-08" db="EMBL/GenBank/DDBJ databases">
        <title>Genomic Encyclopedia of Type Strains, Phase IV (KMG-IV): sequencing the most valuable type-strain genomes for metagenomic binning, comparative biology and taxonomic classification.</title>
        <authorList>
            <person name="Goeker M."/>
        </authorList>
    </citation>
    <scope>NUCLEOTIDE SEQUENCE [LARGE SCALE GENOMIC DNA]</scope>
    <source>
        <strain evidence="8 9">DSM 26385</strain>
    </source>
</reference>
<dbReference type="AlphaFoldDB" id="A0A7W6K130"/>
<feature type="active site" evidence="5">
    <location>
        <position position="94"/>
    </location>
</feature>
<keyword evidence="8" id="KW-0378">Hydrolase</keyword>
<dbReference type="PANTHER" id="PTHR11707:SF28">
    <property type="entry name" value="60 KDA LYSOPHOSPHOLIPASE"/>
    <property type="match status" value="1"/>
</dbReference>
<dbReference type="Pfam" id="PF00710">
    <property type="entry name" value="Asparaginase"/>
    <property type="match status" value="1"/>
</dbReference>
<evidence type="ECO:0000256" key="3">
    <source>
        <dbReference type="PIRSR" id="PIRSR001220-2"/>
    </source>
</evidence>
<comment type="similarity">
    <text evidence="1">Belongs to the asparaginase 1 family.</text>
</comment>
<dbReference type="PROSITE" id="PS00144">
    <property type="entry name" value="ASN_GLN_ASE_1"/>
    <property type="match status" value="1"/>
</dbReference>
<dbReference type="PRINTS" id="PR00139">
    <property type="entry name" value="ASNGLNASE"/>
</dbReference>
<dbReference type="EC" id="3.5.1.1" evidence="8"/>
<evidence type="ECO:0000313" key="9">
    <source>
        <dbReference type="Proteomes" id="UP000584824"/>
    </source>
</evidence>
<dbReference type="PIRSF" id="PIRSF001220">
    <property type="entry name" value="L-ASNase_gatD"/>
    <property type="match status" value="1"/>
</dbReference>
<comment type="caution">
    <text evidence="8">The sequence shown here is derived from an EMBL/GenBank/DDBJ whole genome shotgun (WGS) entry which is preliminary data.</text>
</comment>
<dbReference type="SMART" id="SM00870">
    <property type="entry name" value="Asparaginase"/>
    <property type="match status" value="1"/>
</dbReference>
<dbReference type="SUPFAM" id="SSF53774">
    <property type="entry name" value="Glutaminase/Asparaginase"/>
    <property type="match status" value="1"/>
</dbReference>
<organism evidence="8 9">
    <name type="scientific">Allorhizobium borbori</name>
    <dbReference type="NCBI Taxonomy" id="485907"/>
    <lineage>
        <taxon>Bacteria</taxon>
        <taxon>Pseudomonadati</taxon>
        <taxon>Pseudomonadota</taxon>
        <taxon>Alphaproteobacteria</taxon>
        <taxon>Hyphomicrobiales</taxon>
        <taxon>Rhizobiaceae</taxon>
        <taxon>Rhizobium/Agrobacterium group</taxon>
        <taxon>Allorhizobium</taxon>
    </lineage>
</organism>
<evidence type="ECO:0000259" key="6">
    <source>
        <dbReference type="Pfam" id="PF00710"/>
    </source>
</evidence>
<dbReference type="InterPro" id="IPR027473">
    <property type="entry name" value="L-asparaginase_C"/>
</dbReference>
<feature type="domain" description="L-asparaginase N-terminal" evidence="6">
    <location>
        <begin position="9"/>
        <end position="188"/>
    </location>
</feature>
<dbReference type="InterPro" id="IPR037152">
    <property type="entry name" value="L-asparaginase_N_sf"/>
</dbReference>
<keyword evidence="9" id="KW-1185">Reference proteome</keyword>
<evidence type="ECO:0000256" key="5">
    <source>
        <dbReference type="PROSITE-ProRule" id="PRU10100"/>
    </source>
</evidence>
<dbReference type="InterPro" id="IPR040919">
    <property type="entry name" value="Asparaginase_C"/>
</dbReference>
<dbReference type="SFLD" id="SFLDS00057">
    <property type="entry name" value="Glutaminase/Asparaginase"/>
    <property type="match status" value="1"/>
</dbReference>
<name>A0A7W6K130_9HYPH</name>
<dbReference type="PANTHER" id="PTHR11707">
    <property type="entry name" value="L-ASPARAGINASE"/>
    <property type="match status" value="1"/>
</dbReference>
<dbReference type="GO" id="GO:0004067">
    <property type="term" value="F:asparaginase activity"/>
    <property type="evidence" value="ECO:0007669"/>
    <property type="project" value="UniProtKB-UniRule"/>
</dbReference>
<dbReference type="Gene3D" id="3.40.50.40">
    <property type="match status" value="1"/>
</dbReference>
<dbReference type="PIRSF" id="PIRSF500176">
    <property type="entry name" value="L_ASNase"/>
    <property type="match status" value="1"/>
</dbReference>
<evidence type="ECO:0000259" key="7">
    <source>
        <dbReference type="Pfam" id="PF17763"/>
    </source>
</evidence>
<dbReference type="PROSITE" id="PS51732">
    <property type="entry name" value="ASN_GLN_ASE_3"/>
    <property type="match status" value="1"/>
</dbReference>
<dbReference type="EMBL" id="JACIDU010000006">
    <property type="protein sequence ID" value="MBB4103255.1"/>
    <property type="molecule type" value="Genomic_DNA"/>
</dbReference>
<dbReference type="InterPro" id="IPR020827">
    <property type="entry name" value="Asparaginase/glutaminase_AS1"/>
</dbReference>
<feature type="active site" description="O-isoaspartyl threonine intermediate" evidence="2">
    <location>
        <position position="18"/>
    </location>
</feature>
<evidence type="ECO:0000256" key="2">
    <source>
        <dbReference type="PIRSR" id="PIRSR001220-1"/>
    </source>
</evidence>
<dbReference type="PROSITE" id="PS00917">
    <property type="entry name" value="ASN_GLN_ASE_2"/>
    <property type="match status" value="1"/>
</dbReference>
<protein>
    <submittedName>
        <fullName evidence="8">L-asparaginase</fullName>
        <ecNumber evidence="8">3.5.1.1</ecNumber>
    </submittedName>
</protein>
<dbReference type="InterPro" id="IPR027475">
    <property type="entry name" value="Asparaginase/glutaminase_AS2"/>
</dbReference>
<proteinExistence type="inferred from homology"/>
<feature type="binding site" evidence="3">
    <location>
        <begin position="94"/>
        <end position="95"/>
    </location>
    <ligand>
        <name>substrate</name>
    </ligand>
</feature>
<sequence>MILSEPHRRIAVLHTGGTIGMRRTPRGFAPYEDFPAVLAKALEPLAAGLPLFDISAFATPIDSSEATPADWLALAVALRDLWADYDGFVVLHGTDTMAFSAAALSFMLRDLDKPVVLTGAQIAMAVEGSDGLGNVVSALHFAAQPVLREVCIAFDGLLLRGNRATKVSTRRVAAFACPDFEPLGRIVDGVPVLEAGLLLQRAAGAPVFDLAPAASGLVASLRFVPGLAPAAFDACLEAAPRAIILECYGSGNVPSLNGATGAFLAKARERGIAVIARTQVFHGGTSPGAYAAGSLLTDHGVIDGGDMTFEASYAKLCHLAAQNSDARAIAAAFARNWAGERS</sequence>
<gene>
    <name evidence="8" type="ORF">GGQ66_001812</name>
</gene>
<feature type="domain" description="Asparaginase/glutaminase C-terminal" evidence="7">
    <location>
        <begin position="218"/>
        <end position="333"/>
    </location>
</feature>
<evidence type="ECO:0000313" key="8">
    <source>
        <dbReference type="EMBL" id="MBB4103255.1"/>
    </source>
</evidence>
<dbReference type="InterPro" id="IPR041725">
    <property type="entry name" value="L-asparaginase_I"/>
</dbReference>
<dbReference type="RefSeq" id="WP_183791604.1">
    <property type="nucleotide sequence ID" value="NZ_JACIDU010000006.1"/>
</dbReference>
<dbReference type="Pfam" id="PF17763">
    <property type="entry name" value="Asparaginase_C"/>
    <property type="match status" value="1"/>
</dbReference>
<dbReference type="InterPro" id="IPR006034">
    <property type="entry name" value="Asparaginase/glutaminase-like"/>
</dbReference>
<dbReference type="Proteomes" id="UP000584824">
    <property type="component" value="Unassembled WGS sequence"/>
</dbReference>
<dbReference type="GO" id="GO:0006520">
    <property type="term" value="P:amino acid metabolic process"/>
    <property type="evidence" value="ECO:0007669"/>
    <property type="project" value="InterPro"/>
</dbReference>
<feature type="binding site" evidence="3">
    <location>
        <position position="63"/>
    </location>
    <ligand>
        <name>substrate</name>
    </ligand>
</feature>
<accession>A0A7W6K130</accession>
<dbReference type="CDD" id="cd08963">
    <property type="entry name" value="L-asparaginase_I"/>
    <property type="match status" value="1"/>
</dbReference>
<dbReference type="InterPro" id="IPR027474">
    <property type="entry name" value="L-asparaginase_N"/>
</dbReference>
<evidence type="ECO:0000256" key="1">
    <source>
        <dbReference type="ARBA" id="ARBA00010518"/>
    </source>
</evidence>
<feature type="active site" evidence="4">
    <location>
        <position position="18"/>
    </location>
</feature>
<dbReference type="InterPro" id="IPR036152">
    <property type="entry name" value="Asp/glu_Ase-like_sf"/>
</dbReference>